<accession>A0ABV0QVQ6</accession>
<organism evidence="2 3">
    <name type="scientific">Xenoophorus captivus</name>
    <dbReference type="NCBI Taxonomy" id="1517983"/>
    <lineage>
        <taxon>Eukaryota</taxon>
        <taxon>Metazoa</taxon>
        <taxon>Chordata</taxon>
        <taxon>Craniata</taxon>
        <taxon>Vertebrata</taxon>
        <taxon>Euteleostomi</taxon>
        <taxon>Actinopterygii</taxon>
        <taxon>Neopterygii</taxon>
        <taxon>Teleostei</taxon>
        <taxon>Neoteleostei</taxon>
        <taxon>Acanthomorphata</taxon>
        <taxon>Ovalentaria</taxon>
        <taxon>Atherinomorphae</taxon>
        <taxon>Cyprinodontiformes</taxon>
        <taxon>Goodeidae</taxon>
        <taxon>Xenoophorus</taxon>
    </lineage>
</organism>
<evidence type="ECO:0000256" key="1">
    <source>
        <dbReference type="SAM" id="MobiDB-lite"/>
    </source>
</evidence>
<feature type="compositionally biased region" description="Polar residues" evidence="1">
    <location>
        <begin position="42"/>
        <end position="51"/>
    </location>
</feature>
<dbReference type="EMBL" id="JAHRIN010025366">
    <property type="protein sequence ID" value="MEQ2199613.1"/>
    <property type="molecule type" value="Genomic_DNA"/>
</dbReference>
<name>A0ABV0QVQ6_9TELE</name>
<evidence type="ECO:0000313" key="3">
    <source>
        <dbReference type="Proteomes" id="UP001434883"/>
    </source>
</evidence>
<keyword evidence="3" id="KW-1185">Reference proteome</keyword>
<dbReference type="SUPFAM" id="SSF144000">
    <property type="entry name" value="Oxysterol-binding protein-like"/>
    <property type="match status" value="1"/>
</dbReference>
<feature type="region of interest" description="Disordered" evidence="1">
    <location>
        <begin position="25"/>
        <end position="54"/>
    </location>
</feature>
<reference evidence="2 3" key="1">
    <citation type="submission" date="2021-06" db="EMBL/GenBank/DDBJ databases">
        <authorList>
            <person name="Palmer J.M."/>
        </authorList>
    </citation>
    <scope>NUCLEOTIDE SEQUENCE [LARGE SCALE GENOMIC DNA]</scope>
    <source>
        <strain evidence="2 3">XC_2019</strain>
        <tissue evidence="2">Muscle</tissue>
    </source>
</reference>
<comment type="caution">
    <text evidence="2">The sequence shown here is derived from an EMBL/GenBank/DDBJ whole genome shotgun (WGS) entry which is preliminary data.</text>
</comment>
<proteinExistence type="predicted"/>
<dbReference type="Proteomes" id="UP001434883">
    <property type="component" value="Unassembled WGS sequence"/>
</dbReference>
<gene>
    <name evidence="2" type="ORF">XENOCAPTIV_005389</name>
</gene>
<dbReference type="InterPro" id="IPR037239">
    <property type="entry name" value="OSBP_sf"/>
</dbReference>
<evidence type="ECO:0000313" key="2">
    <source>
        <dbReference type="EMBL" id="MEQ2199613.1"/>
    </source>
</evidence>
<protein>
    <submittedName>
        <fullName evidence="2">Uncharacterized protein</fullName>
    </submittedName>
</protein>
<sequence>MEDGPSFITVTATGNIQHKRSVSNQSMMSGGVPNHWTHNESDTSGTNQMQLRRTRRSRIPDKPNYSLNLWSIMKNCIGKDLSRIPMPVNQKNYFVHIGIGNGLVFNIVEVNFFSPDRNDMFSCR</sequence>